<evidence type="ECO:0000259" key="8">
    <source>
        <dbReference type="Pfam" id="PF01618"/>
    </source>
</evidence>
<dbReference type="AlphaFoldDB" id="A0A1E2UTU8"/>
<dbReference type="STRING" id="1818881.A3196_16375"/>
<dbReference type="Pfam" id="PF01618">
    <property type="entry name" value="MotA_ExbB"/>
    <property type="match status" value="1"/>
</dbReference>
<proteinExistence type="inferred from homology"/>
<keyword evidence="6" id="KW-0813">Transport</keyword>
<dbReference type="PANTHER" id="PTHR30625">
    <property type="entry name" value="PROTEIN TOLQ"/>
    <property type="match status" value="1"/>
</dbReference>
<dbReference type="InterPro" id="IPR050790">
    <property type="entry name" value="ExbB/TolQ_transport"/>
</dbReference>
<protein>
    <submittedName>
        <fullName evidence="9">Biopolymer transporter ExbB</fullName>
    </submittedName>
</protein>
<keyword evidence="2" id="KW-1003">Cell membrane</keyword>
<comment type="caution">
    <text evidence="9">The sequence shown here is derived from an EMBL/GenBank/DDBJ whole genome shotgun (WGS) entry which is preliminary data.</text>
</comment>
<accession>A0A1E2UTU8</accession>
<dbReference type="OrthoDB" id="4045at2"/>
<gene>
    <name evidence="9" type="ORF">A3196_16375</name>
</gene>
<dbReference type="PANTHER" id="PTHR30625:SF11">
    <property type="entry name" value="MOTA_TOLQ_EXBB PROTON CHANNEL DOMAIN-CONTAINING PROTEIN"/>
    <property type="match status" value="1"/>
</dbReference>
<keyword evidence="4 7" id="KW-1133">Transmembrane helix</keyword>
<comment type="similarity">
    <text evidence="6">Belongs to the exbB/tolQ family.</text>
</comment>
<organism evidence="9 10">
    <name type="scientific">Candidatus Thiodiazotropha endoloripes</name>
    <dbReference type="NCBI Taxonomy" id="1818881"/>
    <lineage>
        <taxon>Bacteria</taxon>
        <taxon>Pseudomonadati</taxon>
        <taxon>Pseudomonadota</taxon>
        <taxon>Gammaproteobacteria</taxon>
        <taxon>Chromatiales</taxon>
        <taxon>Sedimenticolaceae</taxon>
        <taxon>Candidatus Thiodiazotropha</taxon>
    </lineage>
</organism>
<name>A0A1E2UTU8_9GAMM</name>
<evidence type="ECO:0000256" key="4">
    <source>
        <dbReference type="ARBA" id="ARBA00022989"/>
    </source>
</evidence>
<feature type="transmembrane region" description="Helical" evidence="7">
    <location>
        <begin position="103"/>
        <end position="124"/>
    </location>
</feature>
<evidence type="ECO:0000256" key="3">
    <source>
        <dbReference type="ARBA" id="ARBA00022692"/>
    </source>
</evidence>
<feature type="domain" description="MotA/TolQ/ExbB proton channel" evidence="8">
    <location>
        <begin position="55"/>
        <end position="132"/>
    </location>
</feature>
<dbReference type="EMBL" id="LVJZ01000003">
    <property type="protein sequence ID" value="ODB98187.1"/>
    <property type="molecule type" value="Genomic_DNA"/>
</dbReference>
<comment type="subcellular location">
    <subcellularLocation>
        <location evidence="1">Cell membrane</location>
        <topology evidence="1">Multi-pass membrane protein</topology>
    </subcellularLocation>
    <subcellularLocation>
        <location evidence="6">Membrane</location>
        <topology evidence="6">Multi-pass membrane protein</topology>
    </subcellularLocation>
</comment>
<evidence type="ECO:0000313" key="10">
    <source>
        <dbReference type="Proteomes" id="UP000094849"/>
    </source>
</evidence>
<reference evidence="9 10" key="1">
    <citation type="submission" date="2016-03" db="EMBL/GenBank/DDBJ databases">
        <title>Chemosynthetic sulphur-oxidizing symbionts of marine invertebrate animals are capable of nitrogen fixation.</title>
        <authorList>
            <person name="Petersen J.M."/>
            <person name="Kemper A."/>
            <person name="Gruber-Vodicka H."/>
            <person name="Cardini U."/>
            <person name="Geest Mvander."/>
            <person name="Kleiner M."/>
            <person name="Bulgheresi S."/>
            <person name="Fussmann M."/>
            <person name="Herbold C."/>
            <person name="Seah B.K.B."/>
            <person name="Antony C.Paul."/>
            <person name="Liu D."/>
            <person name="Belitz A."/>
            <person name="Weber M."/>
        </authorList>
    </citation>
    <scope>NUCLEOTIDE SEQUENCE [LARGE SCALE GENOMIC DNA]</scope>
    <source>
        <strain evidence="9">G_D</strain>
    </source>
</reference>
<dbReference type="GO" id="GO:0005886">
    <property type="term" value="C:plasma membrane"/>
    <property type="evidence" value="ECO:0007669"/>
    <property type="project" value="UniProtKB-SubCell"/>
</dbReference>
<feature type="transmembrane region" description="Helical" evidence="7">
    <location>
        <begin position="20"/>
        <end position="42"/>
    </location>
</feature>
<keyword evidence="3 7" id="KW-0812">Transmembrane</keyword>
<evidence type="ECO:0000256" key="6">
    <source>
        <dbReference type="RuleBase" id="RU004057"/>
    </source>
</evidence>
<keyword evidence="6" id="KW-0653">Protein transport</keyword>
<evidence type="ECO:0000256" key="1">
    <source>
        <dbReference type="ARBA" id="ARBA00004651"/>
    </source>
</evidence>
<evidence type="ECO:0000256" key="5">
    <source>
        <dbReference type="ARBA" id="ARBA00023136"/>
    </source>
</evidence>
<evidence type="ECO:0000256" key="2">
    <source>
        <dbReference type="ARBA" id="ARBA00022475"/>
    </source>
</evidence>
<feature type="transmembrane region" description="Helical" evidence="7">
    <location>
        <begin position="62"/>
        <end position="83"/>
    </location>
</feature>
<keyword evidence="5 7" id="KW-0472">Membrane</keyword>
<dbReference type="Proteomes" id="UP000094849">
    <property type="component" value="Unassembled WGS sequence"/>
</dbReference>
<evidence type="ECO:0000313" key="9">
    <source>
        <dbReference type="EMBL" id="ODB98187.1"/>
    </source>
</evidence>
<dbReference type="GO" id="GO:0017038">
    <property type="term" value="P:protein import"/>
    <property type="evidence" value="ECO:0007669"/>
    <property type="project" value="TreeGrafter"/>
</dbReference>
<evidence type="ECO:0000256" key="7">
    <source>
        <dbReference type="SAM" id="Phobius"/>
    </source>
</evidence>
<keyword evidence="10" id="KW-1185">Reference proteome</keyword>
<sequence length="142" mass="15973">MEILLNWLPLDALRLLERGGMILLLILLLSLMMWSLIIYLYLHIWWRNGEQVSDRCMPWLPLIISLVQILPMVGLLGTIEAMIELFHVIAQHGSGNIRGMAGGISQALITTMAGLVASLSGYYFSSDLQHRLSYHATPQESL</sequence>
<dbReference type="RefSeq" id="WP_069006629.1">
    <property type="nucleotide sequence ID" value="NZ_LVJX01000014.1"/>
</dbReference>
<dbReference type="InterPro" id="IPR002898">
    <property type="entry name" value="MotA_ExbB_proton_chnl"/>
</dbReference>